<dbReference type="EMBL" id="CP017812">
    <property type="protein sequence ID" value="AOZ72081.1"/>
    <property type="molecule type" value="Genomic_DNA"/>
</dbReference>
<dbReference type="STRING" id="1912795.BK816_01205"/>
<keyword evidence="1" id="KW-1133">Transmembrane helix</keyword>
<keyword evidence="1" id="KW-0812">Transmembrane</keyword>
<proteinExistence type="predicted"/>
<dbReference type="KEGG" id="avu:BK816_01205"/>
<name>A0A1D9MIC9_9ACTO</name>
<evidence type="ECO:0000313" key="2">
    <source>
        <dbReference type="EMBL" id="AOZ72081.1"/>
    </source>
</evidence>
<accession>A0A1D9MIC9</accession>
<feature type="transmembrane region" description="Helical" evidence="1">
    <location>
        <begin position="34"/>
        <end position="56"/>
    </location>
</feature>
<keyword evidence="1" id="KW-0472">Membrane</keyword>
<evidence type="ECO:0000256" key="1">
    <source>
        <dbReference type="SAM" id="Phobius"/>
    </source>
</evidence>
<sequence length="110" mass="12340">MGITILSVIAAEFLIVTIRQPYTRKVRHNDPGGWLMVFVELLATLLVYSLVAIALVGVTKTAWIVLGCAMAVRLASQIMTKSWEPGWTRAAFKETWEETKKMTQELANED</sequence>
<keyword evidence="3" id="KW-1185">Reference proteome</keyword>
<reference evidence="2 3" key="1">
    <citation type="submission" date="2016-10" db="EMBL/GenBank/DDBJ databases">
        <title>Actinomyces aegypiusis sp. nov., isolated from the Aegypius monachus in Qinghai Tibet Plateau China.</title>
        <authorList>
            <person name="Wang Y."/>
        </authorList>
    </citation>
    <scope>NUCLEOTIDE SEQUENCE [LARGE SCALE GENOMIC DNA]</scope>
    <source>
        <strain evidence="2 3">VUL4_3</strain>
    </source>
</reference>
<dbReference type="Proteomes" id="UP000176288">
    <property type="component" value="Chromosome"/>
</dbReference>
<protein>
    <submittedName>
        <fullName evidence="2">Uncharacterized protein</fullName>
    </submittedName>
</protein>
<organism evidence="2 3">
    <name type="scientific">Boudabousia tangfeifanii</name>
    <dbReference type="NCBI Taxonomy" id="1912795"/>
    <lineage>
        <taxon>Bacteria</taxon>
        <taxon>Bacillati</taxon>
        <taxon>Actinomycetota</taxon>
        <taxon>Actinomycetes</taxon>
        <taxon>Actinomycetales</taxon>
        <taxon>Actinomycetaceae</taxon>
        <taxon>Boudabousia</taxon>
    </lineage>
</organism>
<gene>
    <name evidence="2" type="ORF">BK816_01205</name>
</gene>
<dbReference type="AlphaFoldDB" id="A0A1D9MIC9"/>
<evidence type="ECO:0000313" key="3">
    <source>
        <dbReference type="Proteomes" id="UP000176288"/>
    </source>
</evidence>